<dbReference type="InterPro" id="IPR053755">
    <property type="entry name" value="CDI_immunity_sf"/>
</dbReference>
<protein>
    <recommendedName>
        <fullName evidence="1">CdiI C-terminal domain-containing protein</fullName>
    </recommendedName>
</protein>
<evidence type="ECO:0000259" key="1">
    <source>
        <dbReference type="Pfam" id="PF18228"/>
    </source>
</evidence>
<evidence type="ECO:0000313" key="2">
    <source>
        <dbReference type="EMBL" id="QJR80430.1"/>
    </source>
</evidence>
<reference evidence="2 3" key="2">
    <citation type="submission" date="2020-04" db="EMBL/GenBank/DDBJ databases">
        <title>Complete genome sequence of Alteromonas pelagimontana 5.12T.</title>
        <authorList>
            <person name="Sinha R.K."/>
            <person name="Krishnan K.P."/>
            <person name="Kurian J.P."/>
        </authorList>
    </citation>
    <scope>NUCLEOTIDE SEQUENCE [LARGE SCALE GENOMIC DNA]</scope>
    <source>
        <strain evidence="2 3">5.12</strain>
    </source>
</reference>
<gene>
    <name evidence="2" type="ORF">CA267_006410</name>
</gene>
<dbReference type="AlphaFoldDB" id="A0A6M4MCQ0"/>
<dbReference type="KEGG" id="apel:CA267_006410"/>
<sequence>MWTISISDSGVGKIQIDDFKESFRSDLSFWSKADYERHWSQAAKALGEGFPVVFITSITEPIISNFFRSWACYPVKGELIFQEHILFLEDLERPFDLDAPHSNVRAYESVTEDGERVSEWRTRHEI</sequence>
<name>A0A6M4MCQ0_9ALTE</name>
<dbReference type="Proteomes" id="UP000219285">
    <property type="component" value="Chromosome"/>
</dbReference>
<feature type="domain" description="CdiI C-terminal" evidence="1">
    <location>
        <begin position="25"/>
        <end position="122"/>
    </location>
</feature>
<dbReference type="Pfam" id="PF18228">
    <property type="entry name" value="CdiI_N"/>
    <property type="match status" value="1"/>
</dbReference>
<evidence type="ECO:0000313" key="3">
    <source>
        <dbReference type="Proteomes" id="UP000219285"/>
    </source>
</evidence>
<dbReference type="RefSeq" id="WP_083638296.1">
    <property type="nucleotide sequence ID" value="NZ_CP052766.1"/>
</dbReference>
<keyword evidence="3" id="KW-1185">Reference proteome</keyword>
<dbReference type="InterPro" id="IPR040509">
    <property type="entry name" value="CdiI_C"/>
</dbReference>
<reference evidence="3" key="1">
    <citation type="submission" date="2014-12" db="EMBL/GenBank/DDBJ databases">
        <title>Complete genome sequence of a multi-drug resistant Klebsiella pneumoniae.</title>
        <authorList>
            <person name="Hua X."/>
            <person name="Chen Q."/>
            <person name="Li X."/>
            <person name="Feng Y."/>
            <person name="Ruan Z."/>
            <person name="Yu Y."/>
        </authorList>
    </citation>
    <scope>NUCLEOTIDE SEQUENCE [LARGE SCALE GENOMIC DNA]</scope>
    <source>
        <strain evidence="3">5.12</strain>
    </source>
</reference>
<dbReference type="Gene3D" id="3.30.2450.20">
    <property type="match status" value="1"/>
</dbReference>
<organism evidence="2 3">
    <name type="scientific">Alteromonas pelagimontana</name>
    <dbReference type="NCBI Taxonomy" id="1858656"/>
    <lineage>
        <taxon>Bacteria</taxon>
        <taxon>Pseudomonadati</taxon>
        <taxon>Pseudomonadota</taxon>
        <taxon>Gammaproteobacteria</taxon>
        <taxon>Alteromonadales</taxon>
        <taxon>Alteromonadaceae</taxon>
        <taxon>Alteromonas/Salinimonas group</taxon>
        <taxon>Alteromonas</taxon>
    </lineage>
</organism>
<dbReference type="EMBL" id="CP052766">
    <property type="protein sequence ID" value="QJR80430.1"/>
    <property type="molecule type" value="Genomic_DNA"/>
</dbReference>
<proteinExistence type="predicted"/>
<accession>A0A6M4MCQ0</accession>